<dbReference type="EMBL" id="PDTV01000007">
    <property type="protein sequence ID" value="PIE83176.1"/>
    <property type="molecule type" value="Genomic_DNA"/>
</dbReference>
<feature type="region of interest" description="Disordered" evidence="1">
    <location>
        <begin position="60"/>
        <end position="99"/>
    </location>
</feature>
<dbReference type="Proteomes" id="UP000229278">
    <property type="component" value="Unassembled WGS sequence"/>
</dbReference>
<comment type="caution">
    <text evidence="2">The sequence shown here is derived from an EMBL/GenBank/DDBJ whole genome shotgun (WGS) entry which is preliminary data.</text>
</comment>
<sequence length="99" mass="11603">MSDVDPIIGNWYRNHDTGNDFEVIATDEDIQLIEIQYFDGELEELDLDAWHELPIELIEGPDHWSGSFDDTDANEDYDEADENDQFSHEDYLFSDRENS</sequence>
<feature type="compositionally biased region" description="Basic and acidic residues" evidence="1">
    <location>
        <begin position="85"/>
        <end position="99"/>
    </location>
</feature>
<evidence type="ECO:0000313" key="3">
    <source>
        <dbReference type="Proteomes" id="UP000229278"/>
    </source>
</evidence>
<proteinExistence type="predicted"/>
<dbReference type="InterPro" id="IPR046651">
    <property type="entry name" value="DUF6763"/>
</dbReference>
<name>A0A2G6PF42_9GAMM</name>
<evidence type="ECO:0000313" key="2">
    <source>
        <dbReference type="EMBL" id="PIE83176.1"/>
    </source>
</evidence>
<feature type="compositionally biased region" description="Acidic residues" evidence="1">
    <location>
        <begin position="69"/>
        <end position="84"/>
    </location>
</feature>
<organism evidence="2 3">
    <name type="scientific">Candidatus Contendibacter odensensis</name>
    <dbReference type="NCBI Taxonomy" id="1400860"/>
    <lineage>
        <taxon>Bacteria</taxon>
        <taxon>Pseudomonadati</taxon>
        <taxon>Pseudomonadota</taxon>
        <taxon>Gammaproteobacteria</taxon>
        <taxon>Candidatus Competibacteraceae</taxon>
        <taxon>Candidatus Contendibacter</taxon>
    </lineage>
</organism>
<evidence type="ECO:0000256" key="1">
    <source>
        <dbReference type="SAM" id="MobiDB-lite"/>
    </source>
</evidence>
<dbReference type="AlphaFoldDB" id="A0A2G6PF42"/>
<accession>A0A2G6PF42</accession>
<gene>
    <name evidence="2" type="ORF">CSA09_03690</name>
</gene>
<reference evidence="2 3" key="1">
    <citation type="submission" date="2017-10" db="EMBL/GenBank/DDBJ databases">
        <title>Novel microbial diversity and functional potential in the marine mammal oral microbiome.</title>
        <authorList>
            <person name="Dudek N.K."/>
            <person name="Sun C.L."/>
            <person name="Burstein D."/>
            <person name="Kantor R.S."/>
            <person name="Aliaga Goltsman D.S."/>
            <person name="Bik E.M."/>
            <person name="Thomas B.C."/>
            <person name="Banfield J.F."/>
            <person name="Relman D.A."/>
        </authorList>
    </citation>
    <scope>NUCLEOTIDE SEQUENCE [LARGE SCALE GENOMIC DNA]</scope>
    <source>
        <strain evidence="2">DOLJORAL78_50_517</strain>
    </source>
</reference>
<dbReference type="Pfam" id="PF20549">
    <property type="entry name" value="DUF6763"/>
    <property type="match status" value="1"/>
</dbReference>
<protein>
    <submittedName>
        <fullName evidence="2">Uncharacterized protein</fullName>
    </submittedName>
</protein>